<feature type="transmembrane region" description="Helical" evidence="1">
    <location>
        <begin position="60"/>
        <end position="83"/>
    </location>
</feature>
<gene>
    <name evidence="2" type="ORF">KYT88_02690</name>
</gene>
<proteinExistence type="predicted"/>
<feature type="transmembrane region" description="Helical" evidence="1">
    <location>
        <begin position="313"/>
        <end position="334"/>
    </location>
</feature>
<feature type="transmembrane region" description="Helical" evidence="1">
    <location>
        <begin position="223"/>
        <end position="245"/>
    </location>
</feature>
<feature type="transmembrane region" description="Helical" evidence="1">
    <location>
        <begin position="439"/>
        <end position="462"/>
    </location>
</feature>
<evidence type="ECO:0008006" key="4">
    <source>
        <dbReference type="Google" id="ProtNLM"/>
    </source>
</evidence>
<name>A0ABY3TER7_9MICO</name>
<sequence>MNTRQVLRTVTSLRLERGGATPMDLAYAVYAGVLTVLIVGIPVLRAIVLELAEPAAAAALRAHGATAAAAVAGLAATALLVAGGARGPALLSPFLTAALAGSGLPRAAVLGRPFALSALGLSAISGLVALVPGIALLVVGDGDPGPVAAWVAGGALVGVILAGSWLAGQRLGAGGRAVGGAVLLASTALAVLVPTAVVPWAAVGMIFPGARTGGDAWSPAADVGTAFGVLTALALAVIAAVPSVLRSLRGSELLAQAQRWQAATTLAITGDLAMAAGGFRPVPRIGRGWGAVRGRSSAALILRRDLVGALRTPVRAASACLGLAASGVLLAVALDGDGTGRVIAAVGAALVGFLALGVGADGFRHVVDVASAPPLYGIPTGRLLLLHAVLPSTAGVACALAGAGIAVAGGADAVALVVAPAVVLLLVVVRAFDAAKGPLPLSVMAPVVTPAGDASGLVIAAWQADALLLAGGSTLGVVSAAAAVGPLGVALVLPLGLGVALRTRGRIAATRG</sequence>
<keyword evidence="1" id="KW-0812">Transmembrane</keyword>
<feature type="transmembrane region" description="Helical" evidence="1">
    <location>
        <begin position="340"/>
        <end position="363"/>
    </location>
</feature>
<dbReference type="RefSeq" id="WP_043585315.1">
    <property type="nucleotide sequence ID" value="NZ_CP083439.1"/>
</dbReference>
<evidence type="ECO:0000313" key="2">
    <source>
        <dbReference type="EMBL" id="UKF25624.1"/>
    </source>
</evidence>
<evidence type="ECO:0000256" key="1">
    <source>
        <dbReference type="SAM" id="Phobius"/>
    </source>
</evidence>
<feature type="transmembrane region" description="Helical" evidence="1">
    <location>
        <begin position="180"/>
        <end position="203"/>
    </location>
</feature>
<keyword evidence="3" id="KW-1185">Reference proteome</keyword>
<feature type="transmembrane region" description="Helical" evidence="1">
    <location>
        <begin position="147"/>
        <end position="168"/>
    </location>
</feature>
<organism evidence="2 3">
    <name type="scientific">Clavibacter seminis</name>
    <dbReference type="NCBI Taxonomy" id="2860285"/>
    <lineage>
        <taxon>Bacteria</taxon>
        <taxon>Bacillati</taxon>
        <taxon>Actinomycetota</taxon>
        <taxon>Actinomycetes</taxon>
        <taxon>Micrococcales</taxon>
        <taxon>Microbacteriaceae</taxon>
        <taxon>Clavibacter</taxon>
    </lineage>
</organism>
<keyword evidence="1" id="KW-1133">Transmembrane helix</keyword>
<feature type="transmembrane region" description="Helical" evidence="1">
    <location>
        <begin position="474"/>
        <end position="501"/>
    </location>
</feature>
<protein>
    <recommendedName>
        <fullName evidence="4">ABC transporter permease</fullName>
    </recommendedName>
</protein>
<accession>A0ABY3TER7</accession>
<feature type="transmembrane region" description="Helical" evidence="1">
    <location>
        <begin position="384"/>
        <end position="407"/>
    </location>
</feature>
<dbReference type="EMBL" id="CP083439">
    <property type="protein sequence ID" value="UKF25624.1"/>
    <property type="molecule type" value="Genomic_DNA"/>
</dbReference>
<feature type="transmembrane region" description="Helical" evidence="1">
    <location>
        <begin position="413"/>
        <end position="432"/>
    </location>
</feature>
<dbReference type="Proteomes" id="UP001649473">
    <property type="component" value="Chromosome"/>
</dbReference>
<keyword evidence="1" id="KW-0472">Membrane</keyword>
<feature type="transmembrane region" description="Helical" evidence="1">
    <location>
        <begin position="25"/>
        <end position="48"/>
    </location>
</feature>
<feature type="transmembrane region" description="Helical" evidence="1">
    <location>
        <begin position="114"/>
        <end position="135"/>
    </location>
</feature>
<evidence type="ECO:0000313" key="3">
    <source>
        <dbReference type="Proteomes" id="UP001649473"/>
    </source>
</evidence>
<reference evidence="3" key="1">
    <citation type="submission" date="2024-08" db="EMBL/GenBank/DDBJ databases">
        <title>Description of the novel species Clavibacter lycopersicum isolated from tomato seeds.</title>
        <authorList>
            <person name="Arizala E.D."/>
            <person name="Dobhal S."/>
            <person name="Alvarez A."/>
            <person name="Arif M."/>
        </authorList>
    </citation>
    <scope>NUCLEOTIDE SEQUENCE [LARGE SCALE GENOMIC DNA]</scope>
    <source>
        <strain evidence="3">A6099</strain>
    </source>
</reference>